<accession>A0ABS7UD48</accession>
<evidence type="ECO:0000259" key="1">
    <source>
        <dbReference type="Pfam" id="PF00501"/>
    </source>
</evidence>
<dbReference type="InterPro" id="IPR042099">
    <property type="entry name" value="ANL_N_sf"/>
</dbReference>
<dbReference type="InterPro" id="IPR000873">
    <property type="entry name" value="AMP-dep_synth/lig_dom"/>
</dbReference>
<dbReference type="InterPro" id="IPR045851">
    <property type="entry name" value="AMP-bd_C_sf"/>
</dbReference>
<proteinExistence type="predicted"/>
<dbReference type="Gene3D" id="3.30.300.30">
    <property type="match status" value="1"/>
</dbReference>
<dbReference type="PROSITE" id="PS00455">
    <property type="entry name" value="AMP_BINDING"/>
    <property type="match status" value="1"/>
</dbReference>
<organism evidence="3 4">
    <name type="scientific">Nocardioides mangrovi</name>
    <dbReference type="NCBI Taxonomy" id="2874580"/>
    <lineage>
        <taxon>Bacteria</taxon>
        <taxon>Bacillati</taxon>
        <taxon>Actinomycetota</taxon>
        <taxon>Actinomycetes</taxon>
        <taxon>Propionibacteriales</taxon>
        <taxon>Nocardioidaceae</taxon>
        <taxon>Nocardioides</taxon>
    </lineage>
</organism>
<dbReference type="PANTHER" id="PTHR43767">
    <property type="entry name" value="LONG-CHAIN-FATTY-ACID--COA LIGASE"/>
    <property type="match status" value="1"/>
</dbReference>
<feature type="domain" description="AMP-binding enzyme C-terminal" evidence="2">
    <location>
        <begin position="453"/>
        <end position="528"/>
    </location>
</feature>
<dbReference type="NCBIfam" id="NF005863">
    <property type="entry name" value="PRK07798.1"/>
    <property type="match status" value="1"/>
</dbReference>
<dbReference type="Proteomes" id="UP000780875">
    <property type="component" value="Unassembled WGS sequence"/>
</dbReference>
<protein>
    <submittedName>
        <fullName evidence="3">Acyl-CoA synthetase</fullName>
    </submittedName>
</protein>
<dbReference type="RefSeq" id="WP_224123294.1">
    <property type="nucleotide sequence ID" value="NZ_JAIQZJ010000006.1"/>
</dbReference>
<sequence length="546" mass="59606">MAHNIADLFEHAVDAAPDVRAVKVGDQERTLGQLEVESNKLAHYLQSQGIGPGDHVAIYSKNSLEFVVGILAIAKIRAVNINVNYRYVEAELDYLFDNADVKALLVERTYAPLVAACYPKHEKLQHVVVMPDSVEPDDASDISSFDGVLWADAMAGQSAERDFGERSPDDLYIIYTGGTTGFPKGVMWRQEDFWRVLCGGIDFMSGVPLEEYDQSKQADQPGRLITFPLTPLMHGAAQASLLMHLFAGQLTILEPRFDPQRTWEILEREKVMLTFFTGDAIARPLIEEFERKAATGAPYDGSNLFAISSSGALFSPAIKERWMAAFPNAIFTDSIGASETGFQGTGVQDAKSMGNDGPICSLGPHMVVLDEDNQPIDVATNVGKIGRLGRGGHVPVGYYKDEAKSAATFLVVNGERYSVPGDFARIEEDNKVTMLGRGSNCVNTGGEKVFPEEVEMAIKRHPAVYDSLVVGIPDERYGQAVAAVVELREGESVELDELREFLRAHLSGYKLPRSLTVVDRIPRNATGKAQYAQARDAALASSGVNA</sequence>
<dbReference type="PANTHER" id="PTHR43767:SF10">
    <property type="entry name" value="SURFACTIN SYNTHASE SUBUNIT 1"/>
    <property type="match status" value="1"/>
</dbReference>
<evidence type="ECO:0000259" key="2">
    <source>
        <dbReference type="Pfam" id="PF13193"/>
    </source>
</evidence>
<dbReference type="Gene3D" id="3.40.50.12780">
    <property type="entry name" value="N-terminal domain of ligase-like"/>
    <property type="match status" value="1"/>
</dbReference>
<dbReference type="EMBL" id="JAIQZJ010000006">
    <property type="protein sequence ID" value="MBZ5738923.1"/>
    <property type="molecule type" value="Genomic_DNA"/>
</dbReference>
<dbReference type="InterPro" id="IPR020845">
    <property type="entry name" value="AMP-binding_CS"/>
</dbReference>
<keyword evidence="4" id="KW-1185">Reference proteome</keyword>
<evidence type="ECO:0000313" key="4">
    <source>
        <dbReference type="Proteomes" id="UP000780875"/>
    </source>
</evidence>
<gene>
    <name evidence="3" type="ORF">K8U61_12170</name>
</gene>
<dbReference type="SUPFAM" id="SSF56801">
    <property type="entry name" value="Acetyl-CoA synthetase-like"/>
    <property type="match status" value="1"/>
</dbReference>
<dbReference type="Pfam" id="PF00501">
    <property type="entry name" value="AMP-binding"/>
    <property type="match status" value="1"/>
</dbReference>
<name>A0ABS7UD48_9ACTN</name>
<reference evidence="3 4" key="1">
    <citation type="submission" date="2021-09" db="EMBL/GenBank/DDBJ databases">
        <title>Whole genome sequence of Nocardioides sp. GBK3QG-3.</title>
        <authorList>
            <person name="Tuo L."/>
        </authorList>
    </citation>
    <scope>NUCLEOTIDE SEQUENCE [LARGE SCALE GENOMIC DNA]</scope>
    <source>
        <strain evidence="3 4">GBK3QG-3</strain>
    </source>
</reference>
<evidence type="ECO:0000313" key="3">
    <source>
        <dbReference type="EMBL" id="MBZ5738923.1"/>
    </source>
</evidence>
<comment type="caution">
    <text evidence="3">The sequence shown here is derived from an EMBL/GenBank/DDBJ whole genome shotgun (WGS) entry which is preliminary data.</text>
</comment>
<feature type="domain" description="AMP-dependent synthetase/ligase" evidence="1">
    <location>
        <begin position="9"/>
        <end position="385"/>
    </location>
</feature>
<dbReference type="InterPro" id="IPR050237">
    <property type="entry name" value="ATP-dep_AMP-bd_enzyme"/>
</dbReference>
<dbReference type="Pfam" id="PF13193">
    <property type="entry name" value="AMP-binding_C"/>
    <property type="match status" value="1"/>
</dbReference>
<dbReference type="InterPro" id="IPR025110">
    <property type="entry name" value="AMP-bd_C"/>
</dbReference>